<evidence type="ECO:0000313" key="3">
    <source>
        <dbReference type="Proteomes" id="UP001500194"/>
    </source>
</evidence>
<protein>
    <submittedName>
        <fullName evidence="2">Cation transporter</fullName>
    </submittedName>
</protein>
<dbReference type="AlphaFoldDB" id="A0AAV3T168"/>
<dbReference type="Proteomes" id="UP001500194">
    <property type="component" value="Unassembled WGS sequence"/>
</dbReference>
<accession>A0AAV3T168</accession>
<dbReference type="InterPro" id="IPR006121">
    <property type="entry name" value="HMA_dom"/>
</dbReference>
<name>A0AAV3T168_9EURY</name>
<comment type="caution">
    <text evidence="2">The sequence shown here is derived from an EMBL/GenBank/DDBJ whole genome shotgun (WGS) entry which is preliminary data.</text>
</comment>
<proteinExistence type="predicted"/>
<organism evidence="2 3">
    <name type="scientific">Salarchaeum japonicum</name>
    <dbReference type="NCBI Taxonomy" id="555573"/>
    <lineage>
        <taxon>Archaea</taxon>
        <taxon>Methanobacteriati</taxon>
        <taxon>Methanobacteriota</taxon>
        <taxon>Stenosarchaea group</taxon>
        <taxon>Halobacteria</taxon>
        <taxon>Halobacteriales</taxon>
        <taxon>Halobacteriaceae</taxon>
    </lineage>
</organism>
<evidence type="ECO:0000313" key="2">
    <source>
        <dbReference type="EMBL" id="GAA0654722.1"/>
    </source>
</evidence>
<dbReference type="Pfam" id="PF00403">
    <property type="entry name" value="HMA"/>
    <property type="match status" value="1"/>
</dbReference>
<dbReference type="CDD" id="cd00371">
    <property type="entry name" value="HMA"/>
    <property type="match status" value="1"/>
</dbReference>
<dbReference type="GeneID" id="68573530"/>
<dbReference type="GO" id="GO:0046872">
    <property type="term" value="F:metal ion binding"/>
    <property type="evidence" value="ECO:0007669"/>
    <property type="project" value="InterPro"/>
</dbReference>
<dbReference type="InterPro" id="IPR036163">
    <property type="entry name" value="HMA_dom_sf"/>
</dbReference>
<dbReference type="SUPFAM" id="SSF55008">
    <property type="entry name" value="HMA, heavy metal-associated domain"/>
    <property type="match status" value="1"/>
</dbReference>
<evidence type="ECO:0000259" key="1">
    <source>
        <dbReference type="PROSITE" id="PS50846"/>
    </source>
</evidence>
<sequence>MATTVSVSDLTCDGCERIVRDALTDVSGVESVEISQEDGEAVVEGDADHDRLLRAVDYAGYDGDIQE</sequence>
<gene>
    <name evidence="2" type="ORF">GCM10009019_17940</name>
</gene>
<dbReference type="RefSeq" id="WP_227260375.1">
    <property type="nucleotide sequence ID" value="NZ_BAAADU010000002.1"/>
</dbReference>
<keyword evidence="3" id="KW-1185">Reference proteome</keyword>
<feature type="domain" description="HMA" evidence="1">
    <location>
        <begin position="1"/>
        <end position="64"/>
    </location>
</feature>
<reference evidence="2 3" key="1">
    <citation type="journal article" date="2019" name="Int. J. Syst. Evol. Microbiol.">
        <title>The Global Catalogue of Microorganisms (GCM) 10K type strain sequencing project: providing services to taxonomists for standard genome sequencing and annotation.</title>
        <authorList>
            <consortium name="The Broad Institute Genomics Platform"/>
            <consortium name="The Broad Institute Genome Sequencing Center for Infectious Disease"/>
            <person name="Wu L."/>
            <person name="Ma J."/>
        </authorList>
    </citation>
    <scope>NUCLEOTIDE SEQUENCE [LARGE SCALE GENOMIC DNA]</scope>
    <source>
        <strain evidence="2 3">JCM 16327</strain>
    </source>
</reference>
<dbReference type="EMBL" id="BAAADU010000002">
    <property type="protein sequence ID" value="GAA0654722.1"/>
    <property type="molecule type" value="Genomic_DNA"/>
</dbReference>
<dbReference type="Gene3D" id="3.30.70.100">
    <property type="match status" value="1"/>
</dbReference>
<dbReference type="PROSITE" id="PS50846">
    <property type="entry name" value="HMA_2"/>
    <property type="match status" value="1"/>
</dbReference>